<protein>
    <recommendedName>
        <fullName evidence="4">CHY-type domain-containing protein</fullName>
    </recommendedName>
</protein>
<dbReference type="InterPro" id="IPR016694">
    <property type="entry name" value="UCP017292"/>
</dbReference>
<evidence type="ECO:0000259" key="4">
    <source>
        <dbReference type="PROSITE" id="PS51266"/>
    </source>
</evidence>
<gene>
    <name evidence="5" type="ORF">I2H31_04030</name>
</gene>
<dbReference type="Proteomes" id="UP000618931">
    <property type="component" value="Unassembled WGS sequence"/>
</dbReference>
<keyword evidence="3" id="KW-0862">Zinc</keyword>
<evidence type="ECO:0000313" key="5">
    <source>
        <dbReference type="EMBL" id="MBF9220265.1"/>
    </source>
</evidence>
<evidence type="ECO:0000256" key="2">
    <source>
        <dbReference type="ARBA" id="ARBA00022771"/>
    </source>
</evidence>
<evidence type="ECO:0000256" key="1">
    <source>
        <dbReference type="ARBA" id="ARBA00022723"/>
    </source>
</evidence>
<dbReference type="Pfam" id="PF05495">
    <property type="entry name" value="zf-CHY"/>
    <property type="match status" value="1"/>
</dbReference>
<keyword evidence="1" id="KW-0479">Metal-binding</keyword>
<dbReference type="RefSeq" id="WP_196291701.1">
    <property type="nucleotide sequence ID" value="NZ_JADQDM010000001.1"/>
</dbReference>
<keyword evidence="6" id="KW-1185">Reference proteome</keyword>
<comment type="caution">
    <text evidence="5">The sequence shown here is derived from an EMBL/GenBank/DDBJ whole genome shotgun (WGS) entry which is preliminary data.</text>
</comment>
<accession>A0ABS0I000</accession>
<sequence>MSQPASITVHGTGVNERTQCAHWHSERDIIGIKFKCCDTFYACFDCHQEAANHAPAVWPKSEYVTEAILCGNCKTTLSISSYLSCHNTCPRCQAAFNPGCATHYPLYFER</sequence>
<dbReference type="InterPro" id="IPR008913">
    <property type="entry name" value="Znf_CHY"/>
</dbReference>
<dbReference type="EMBL" id="JADQDM010000001">
    <property type="protein sequence ID" value="MBF9220265.1"/>
    <property type="molecule type" value="Genomic_DNA"/>
</dbReference>
<dbReference type="PANTHER" id="PTHR28082:SF1">
    <property type="entry name" value="HELPER OF TIM PROTEIN 13"/>
    <property type="match status" value="1"/>
</dbReference>
<evidence type="ECO:0000256" key="3">
    <source>
        <dbReference type="ARBA" id="ARBA00022833"/>
    </source>
</evidence>
<dbReference type="InterPro" id="IPR037274">
    <property type="entry name" value="Znf_CHY_sf"/>
</dbReference>
<keyword evidence="2" id="KW-0863">Zinc-finger</keyword>
<dbReference type="PIRSF" id="PIRSF017292">
    <property type="entry name" value="UCP017292_Znf_CHY"/>
    <property type="match status" value="1"/>
</dbReference>
<name>A0ABS0I000_9BACT</name>
<dbReference type="SUPFAM" id="SSF161219">
    <property type="entry name" value="CHY zinc finger-like"/>
    <property type="match status" value="1"/>
</dbReference>
<dbReference type="PANTHER" id="PTHR28082">
    <property type="entry name" value="ZINC FINGER PROTEIN"/>
    <property type="match status" value="1"/>
</dbReference>
<feature type="domain" description="CHY-type" evidence="4">
    <location>
        <begin position="13"/>
        <end position="94"/>
    </location>
</feature>
<dbReference type="InterPro" id="IPR052604">
    <property type="entry name" value="Mito_Tim_assembly_helper"/>
</dbReference>
<evidence type="ECO:0000313" key="6">
    <source>
        <dbReference type="Proteomes" id="UP000618931"/>
    </source>
</evidence>
<proteinExistence type="predicted"/>
<organism evidence="5 6">
    <name type="scientific">Hymenobacter ruricola</name>
    <dbReference type="NCBI Taxonomy" id="2791023"/>
    <lineage>
        <taxon>Bacteria</taxon>
        <taxon>Pseudomonadati</taxon>
        <taxon>Bacteroidota</taxon>
        <taxon>Cytophagia</taxon>
        <taxon>Cytophagales</taxon>
        <taxon>Hymenobacteraceae</taxon>
        <taxon>Hymenobacter</taxon>
    </lineage>
</organism>
<dbReference type="PROSITE" id="PS51266">
    <property type="entry name" value="ZF_CHY"/>
    <property type="match status" value="1"/>
</dbReference>
<reference evidence="5 6" key="1">
    <citation type="submission" date="2020-11" db="EMBL/GenBank/DDBJ databases">
        <authorList>
            <person name="Kim M.K."/>
        </authorList>
    </citation>
    <scope>NUCLEOTIDE SEQUENCE [LARGE SCALE GENOMIC DNA]</scope>
    <source>
        <strain evidence="5 6">BT662</strain>
    </source>
</reference>